<sequence>MDSTEIRATYRHTASRITVIAHLLGITAIVLLLVWLLHYRGGLNLDSNNPDHIFNVHPFLMFFGFIFIAGEGMMAYKTVLAERNVQKFVHLALQFIAMVLGIVGIYAVFKYHNKNNLVNLYSLHSWIGLGTFCLFGLQWIYGFWAFWYPKASSITRARVLPWHVSLGRALLYMAVCAALTGLMEKFTFLGLQHQREAHLINFTGLAILLFGIVVDLSIALARYI</sequence>
<evidence type="ECO:0000256" key="3">
    <source>
        <dbReference type="ARBA" id="ARBA00022448"/>
    </source>
</evidence>
<dbReference type="PANTHER" id="PTHR10106:SF15">
    <property type="entry name" value="TRANSMEMBRANE ASCORBATE FERRIREDUCTASE 3-RELATED"/>
    <property type="match status" value="1"/>
</dbReference>
<evidence type="ECO:0000256" key="6">
    <source>
        <dbReference type="ARBA" id="ARBA00022723"/>
    </source>
</evidence>
<keyword evidence="9" id="KW-0408">Iron</keyword>
<dbReference type="Pfam" id="PF03188">
    <property type="entry name" value="Cytochrom_B561"/>
    <property type="match status" value="1"/>
</dbReference>
<comment type="caution">
    <text evidence="13">The sequence shown here is derived from an EMBL/GenBank/DDBJ whole genome shotgun (WGS) entry which is preliminary data.</text>
</comment>
<keyword evidence="3" id="KW-0813">Transport</keyword>
<evidence type="ECO:0000256" key="5">
    <source>
        <dbReference type="ARBA" id="ARBA00022692"/>
    </source>
</evidence>
<evidence type="ECO:0000259" key="12">
    <source>
        <dbReference type="PROSITE" id="PS50939"/>
    </source>
</evidence>
<gene>
    <name evidence="13" type="ORF">RJ641_003489</name>
</gene>
<evidence type="ECO:0000256" key="9">
    <source>
        <dbReference type="ARBA" id="ARBA00023004"/>
    </source>
</evidence>
<evidence type="ECO:0000256" key="11">
    <source>
        <dbReference type="SAM" id="Phobius"/>
    </source>
</evidence>
<evidence type="ECO:0000256" key="2">
    <source>
        <dbReference type="ARBA" id="ARBA00004141"/>
    </source>
</evidence>
<dbReference type="InterPro" id="IPR043205">
    <property type="entry name" value="CYB561/CYBRD1-like"/>
</dbReference>
<dbReference type="GO" id="GO:0046872">
    <property type="term" value="F:metal ion binding"/>
    <property type="evidence" value="ECO:0007669"/>
    <property type="project" value="UniProtKB-KW"/>
</dbReference>
<dbReference type="Proteomes" id="UP001370490">
    <property type="component" value="Unassembled WGS sequence"/>
</dbReference>
<organism evidence="13 14">
    <name type="scientific">Dillenia turbinata</name>
    <dbReference type="NCBI Taxonomy" id="194707"/>
    <lineage>
        <taxon>Eukaryota</taxon>
        <taxon>Viridiplantae</taxon>
        <taxon>Streptophyta</taxon>
        <taxon>Embryophyta</taxon>
        <taxon>Tracheophyta</taxon>
        <taxon>Spermatophyta</taxon>
        <taxon>Magnoliopsida</taxon>
        <taxon>eudicotyledons</taxon>
        <taxon>Gunneridae</taxon>
        <taxon>Pentapetalae</taxon>
        <taxon>Dilleniales</taxon>
        <taxon>Dilleniaceae</taxon>
        <taxon>Dillenia</taxon>
    </lineage>
</organism>
<keyword evidence="10 11" id="KW-0472">Membrane</keyword>
<evidence type="ECO:0000256" key="7">
    <source>
        <dbReference type="ARBA" id="ARBA00022982"/>
    </source>
</evidence>
<feature type="transmembrane region" description="Helical" evidence="11">
    <location>
        <begin position="129"/>
        <end position="148"/>
    </location>
</feature>
<feature type="transmembrane region" description="Helical" evidence="11">
    <location>
        <begin position="200"/>
        <end position="221"/>
    </location>
</feature>
<dbReference type="AlphaFoldDB" id="A0AAN8ZB58"/>
<keyword evidence="14" id="KW-1185">Reference proteome</keyword>
<dbReference type="PROSITE" id="PS50939">
    <property type="entry name" value="CYTOCHROME_B561"/>
    <property type="match status" value="1"/>
</dbReference>
<evidence type="ECO:0000256" key="10">
    <source>
        <dbReference type="ARBA" id="ARBA00023136"/>
    </source>
</evidence>
<feature type="transmembrane region" description="Helical" evidence="11">
    <location>
        <begin position="88"/>
        <end position="109"/>
    </location>
</feature>
<feature type="domain" description="Cytochrome b561" evidence="12">
    <location>
        <begin position="20"/>
        <end position="219"/>
    </location>
</feature>
<reference evidence="13 14" key="1">
    <citation type="submission" date="2023-12" db="EMBL/GenBank/DDBJ databases">
        <title>A high-quality genome assembly for Dillenia turbinata (Dilleniales).</title>
        <authorList>
            <person name="Chanderbali A."/>
        </authorList>
    </citation>
    <scope>NUCLEOTIDE SEQUENCE [LARGE SCALE GENOMIC DNA]</scope>
    <source>
        <strain evidence="13">LSX21</strain>
        <tissue evidence="13">Leaf</tissue>
    </source>
</reference>
<dbReference type="Gene3D" id="1.20.120.1770">
    <property type="match status" value="1"/>
</dbReference>
<evidence type="ECO:0000256" key="1">
    <source>
        <dbReference type="ARBA" id="ARBA00001970"/>
    </source>
</evidence>
<dbReference type="PANTHER" id="PTHR10106">
    <property type="entry name" value="CYTOCHROME B561-RELATED"/>
    <property type="match status" value="1"/>
</dbReference>
<feature type="transmembrane region" description="Helical" evidence="11">
    <location>
        <begin position="20"/>
        <end position="39"/>
    </location>
</feature>
<evidence type="ECO:0000256" key="4">
    <source>
        <dbReference type="ARBA" id="ARBA00022617"/>
    </source>
</evidence>
<dbReference type="GO" id="GO:0016491">
    <property type="term" value="F:oxidoreductase activity"/>
    <property type="evidence" value="ECO:0007669"/>
    <property type="project" value="InterPro"/>
</dbReference>
<comment type="subcellular location">
    <subcellularLocation>
        <location evidence="2">Membrane</location>
        <topology evidence="2">Multi-pass membrane protein</topology>
    </subcellularLocation>
</comment>
<comment type="cofactor">
    <cofactor evidence="1">
        <name>heme b</name>
        <dbReference type="ChEBI" id="CHEBI:60344"/>
    </cofactor>
</comment>
<feature type="transmembrane region" description="Helical" evidence="11">
    <location>
        <begin position="169"/>
        <end position="188"/>
    </location>
</feature>
<proteinExistence type="predicted"/>
<dbReference type="GO" id="GO:0016020">
    <property type="term" value="C:membrane"/>
    <property type="evidence" value="ECO:0007669"/>
    <property type="project" value="UniProtKB-SubCell"/>
</dbReference>
<evidence type="ECO:0000313" key="14">
    <source>
        <dbReference type="Proteomes" id="UP001370490"/>
    </source>
</evidence>
<protein>
    <submittedName>
        <fullName evidence="13">Cytochrome b561/ferric reductase transmembrane</fullName>
    </submittedName>
</protein>
<feature type="transmembrane region" description="Helical" evidence="11">
    <location>
        <begin position="59"/>
        <end position="76"/>
    </location>
</feature>
<accession>A0AAN8ZB58</accession>
<dbReference type="EMBL" id="JBAMMX010000011">
    <property type="protein sequence ID" value="KAK6931696.1"/>
    <property type="molecule type" value="Genomic_DNA"/>
</dbReference>
<keyword evidence="5 11" id="KW-0812">Transmembrane</keyword>
<dbReference type="InterPro" id="IPR006593">
    <property type="entry name" value="Cyt_b561/ferric_Rdtase_TM"/>
</dbReference>
<keyword evidence="7" id="KW-0249">Electron transport</keyword>
<dbReference type="SMART" id="SM00665">
    <property type="entry name" value="B561"/>
    <property type="match status" value="1"/>
</dbReference>
<evidence type="ECO:0000313" key="13">
    <source>
        <dbReference type="EMBL" id="KAK6931696.1"/>
    </source>
</evidence>
<keyword evidence="8 11" id="KW-1133">Transmembrane helix</keyword>
<dbReference type="FunFam" id="1.20.120.1770:FF:000005">
    <property type="entry name" value="Probable transmembrane ascorbate ferrireductase 3"/>
    <property type="match status" value="1"/>
</dbReference>
<evidence type="ECO:0000256" key="8">
    <source>
        <dbReference type="ARBA" id="ARBA00022989"/>
    </source>
</evidence>
<keyword evidence="4" id="KW-0349">Heme</keyword>
<keyword evidence="6" id="KW-0479">Metal-binding</keyword>
<name>A0AAN8ZB58_9MAGN</name>
<dbReference type="CDD" id="cd08766">
    <property type="entry name" value="Cyt_b561_ACYB-1_like"/>
    <property type="match status" value="1"/>
</dbReference>